<dbReference type="PROSITE" id="PS51273">
    <property type="entry name" value="GATASE_TYPE_1"/>
    <property type="match status" value="1"/>
</dbReference>
<protein>
    <submittedName>
        <fullName evidence="3">Aminotransferase</fullName>
    </submittedName>
</protein>
<dbReference type="EMBL" id="BMDG01000002">
    <property type="protein sequence ID" value="GGI05809.1"/>
    <property type="molecule type" value="Genomic_DNA"/>
</dbReference>
<sequence length="287" mass="29525">MPGPSADTTADTTTDTTTGRTTDATDDRAGRPAVVLVQNSPHSGPGRLPGWLAEAGIDARVVQGAELAARVPGLDGVLDADASGDAPPVAGLVLLGGGLLPDEDERAPWLPHERRLTDAALVAGVPVLGICLGGQLLAHVTGGEVTARSGETEKGLCPVRLLPGAADDPLLGGLRDVAGGDELRMVESHVDSITGLPPAAVHLATSDACTVQAFRVGEAAWGLQFHPEADPDRIARWDAEELAALGYDRDELHAAGMARAAENERQARALAEAFAAVVHAHHVGGRR</sequence>
<name>A0ABQ2B236_9MICO</name>
<keyword evidence="4" id="KW-1185">Reference proteome</keyword>
<keyword evidence="3" id="KW-0808">Transferase</keyword>
<accession>A0ABQ2B236</accession>
<evidence type="ECO:0000313" key="3">
    <source>
        <dbReference type="EMBL" id="GGI05809.1"/>
    </source>
</evidence>
<feature type="region of interest" description="Disordered" evidence="1">
    <location>
        <begin position="1"/>
        <end position="47"/>
    </location>
</feature>
<feature type="compositionally biased region" description="Low complexity" evidence="1">
    <location>
        <begin position="1"/>
        <end position="22"/>
    </location>
</feature>
<comment type="caution">
    <text evidence="3">The sequence shown here is derived from an EMBL/GenBank/DDBJ whole genome shotgun (WGS) entry which is preliminary data.</text>
</comment>
<dbReference type="CDD" id="cd01741">
    <property type="entry name" value="GATase1_1"/>
    <property type="match status" value="1"/>
</dbReference>
<dbReference type="Gene3D" id="3.40.50.880">
    <property type="match status" value="1"/>
</dbReference>
<evidence type="ECO:0000259" key="2">
    <source>
        <dbReference type="Pfam" id="PF00117"/>
    </source>
</evidence>
<dbReference type="SUPFAM" id="SSF52317">
    <property type="entry name" value="Class I glutamine amidotransferase-like"/>
    <property type="match status" value="1"/>
</dbReference>
<dbReference type="InterPro" id="IPR029062">
    <property type="entry name" value="Class_I_gatase-like"/>
</dbReference>
<feature type="domain" description="Glutamine amidotransferase" evidence="2">
    <location>
        <begin position="92"/>
        <end position="231"/>
    </location>
</feature>
<dbReference type="PANTHER" id="PTHR42695">
    <property type="entry name" value="GLUTAMINE AMIDOTRANSFERASE YLR126C-RELATED"/>
    <property type="match status" value="1"/>
</dbReference>
<evidence type="ECO:0000256" key="1">
    <source>
        <dbReference type="SAM" id="MobiDB-lite"/>
    </source>
</evidence>
<dbReference type="Pfam" id="PF00117">
    <property type="entry name" value="GATase"/>
    <property type="match status" value="1"/>
</dbReference>
<dbReference type="Proteomes" id="UP000632535">
    <property type="component" value="Unassembled WGS sequence"/>
</dbReference>
<reference evidence="4" key="1">
    <citation type="journal article" date="2019" name="Int. J. Syst. Evol. Microbiol.">
        <title>The Global Catalogue of Microorganisms (GCM) 10K type strain sequencing project: providing services to taxonomists for standard genome sequencing and annotation.</title>
        <authorList>
            <consortium name="The Broad Institute Genomics Platform"/>
            <consortium name="The Broad Institute Genome Sequencing Center for Infectious Disease"/>
            <person name="Wu L."/>
            <person name="Ma J."/>
        </authorList>
    </citation>
    <scope>NUCLEOTIDE SEQUENCE [LARGE SCALE GENOMIC DNA]</scope>
    <source>
        <strain evidence="4">CCM 8653</strain>
    </source>
</reference>
<organism evidence="3 4">
    <name type="scientific">Isoptericola cucumis</name>
    <dbReference type="NCBI Taxonomy" id="1776856"/>
    <lineage>
        <taxon>Bacteria</taxon>
        <taxon>Bacillati</taxon>
        <taxon>Actinomycetota</taxon>
        <taxon>Actinomycetes</taxon>
        <taxon>Micrococcales</taxon>
        <taxon>Promicromonosporaceae</taxon>
        <taxon>Isoptericola</taxon>
    </lineage>
</organism>
<dbReference type="GO" id="GO:0008483">
    <property type="term" value="F:transaminase activity"/>
    <property type="evidence" value="ECO:0007669"/>
    <property type="project" value="UniProtKB-KW"/>
</dbReference>
<keyword evidence="3" id="KW-0032">Aminotransferase</keyword>
<gene>
    <name evidence="3" type="ORF">GCM10007368_08020</name>
</gene>
<dbReference type="RefSeq" id="WP_188522355.1">
    <property type="nucleotide sequence ID" value="NZ_BMDG01000002.1"/>
</dbReference>
<proteinExistence type="predicted"/>
<dbReference type="PANTHER" id="PTHR42695:SF5">
    <property type="entry name" value="GLUTAMINE AMIDOTRANSFERASE YLR126C-RELATED"/>
    <property type="match status" value="1"/>
</dbReference>
<dbReference type="InterPro" id="IPR044992">
    <property type="entry name" value="ChyE-like"/>
</dbReference>
<dbReference type="InterPro" id="IPR017926">
    <property type="entry name" value="GATASE"/>
</dbReference>
<evidence type="ECO:0000313" key="4">
    <source>
        <dbReference type="Proteomes" id="UP000632535"/>
    </source>
</evidence>